<feature type="transmembrane region" description="Helical" evidence="6">
    <location>
        <begin position="51"/>
        <end position="74"/>
    </location>
</feature>
<dbReference type="GO" id="GO:0005886">
    <property type="term" value="C:plasma membrane"/>
    <property type="evidence" value="ECO:0007669"/>
    <property type="project" value="UniProtKB-SubCell"/>
</dbReference>
<feature type="domain" description="DUF2179" evidence="7">
    <location>
        <begin position="229"/>
        <end position="283"/>
    </location>
</feature>
<dbReference type="PANTHER" id="PTHR33545:SF4">
    <property type="entry name" value="UPF0750 MEMBRANE PROTEIN YXKD"/>
    <property type="match status" value="1"/>
</dbReference>
<dbReference type="InterPro" id="IPR003740">
    <property type="entry name" value="YitT"/>
</dbReference>
<proteinExistence type="predicted"/>
<evidence type="ECO:0000256" key="2">
    <source>
        <dbReference type="ARBA" id="ARBA00022475"/>
    </source>
</evidence>
<keyword evidence="3 6" id="KW-0812">Transmembrane</keyword>
<dbReference type="PIRSF" id="PIRSF006483">
    <property type="entry name" value="Membrane_protein_YitT"/>
    <property type="match status" value="1"/>
</dbReference>
<accession>A0A235BBN3</accession>
<dbReference type="Pfam" id="PF02588">
    <property type="entry name" value="YitT_membrane"/>
    <property type="match status" value="1"/>
</dbReference>
<evidence type="ECO:0000313" key="9">
    <source>
        <dbReference type="Proteomes" id="UP000215459"/>
    </source>
</evidence>
<feature type="transmembrane region" description="Helical" evidence="6">
    <location>
        <begin position="86"/>
        <end position="104"/>
    </location>
</feature>
<dbReference type="Pfam" id="PF10035">
    <property type="entry name" value="DUF2179"/>
    <property type="match status" value="1"/>
</dbReference>
<dbReference type="CDD" id="cd16380">
    <property type="entry name" value="YitT_C"/>
    <property type="match status" value="1"/>
</dbReference>
<comment type="caution">
    <text evidence="8">The sequence shown here is derived from an EMBL/GenBank/DDBJ whole genome shotgun (WGS) entry which is preliminary data.</text>
</comment>
<sequence length="291" mass="31980">MEEEARSLFHQLIKNHYKNILVIIFGSFIFALGVNYFAIPNELSEGGFTGITLILFYLFGFSPGWVNLILNLPLFFVGYKVFGTRTLVYTIIGITFISIFLGITETWGEPIPGDPLLAALYTGVLVGVGLGMIFRVGGTSGGSAIIARLGNKYLEWSIGRAMLLFDLLVVGGSAFIIGRENAMYTLVSIFIGARVIDFVIEGLDARKAVTIISGSAVSLSDQITNDMHRGVTLLKGRGGYTGTDKEVIYIIINRQELPRMKQLVNEIDPYAFVVVHDVRDVLGEGFTFEKT</sequence>
<feature type="transmembrane region" description="Helical" evidence="6">
    <location>
        <begin position="20"/>
        <end position="39"/>
    </location>
</feature>
<dbReference type="OrthoDB" id="1758221at2"/>
<feature type="transmembrane region" description="Helical" evidence="6">
    <location>
        <begin position="158"/>
        <end position="177"/>
    </location>
</feature>
<dbReference type="PANTHER" id="PTHR33545">
    <property type="entry name" value="UPF0750 MEMBRANE PROTEIN YITT-RELATED"/>
    <property type="match status" value="1"/>
</dbReference>
<evidence type="ECO:0000256" key="4">
    <source>
        <dbReference type="ARBA" id="ARBA00022989"/>
    </source>
</evidence>
<protein>
    <recommendedName>
        <fullName evidence="7">DUF2179 domain-containing protein</fullName>
    </recommendedName>
</protein>
<gene>
    <name evidence="8" type="ORF">CHM34_01480</name>
</gene>
<dbReference type="InterPro" id="IPR051461">
    <property type="entry name" value="UPF0750_membrane"/>
</dbReference>
<reference evidence="8 9" key="1">
    <citation type="submission" date="2017-07" db="EMBL/GenBank/DDBJ databases">
        <title>The genome sequence of Paludifilum halophilum highlights mechanisms for microbial adaptation to high salt environemnts.</title>
        <authorList>
            <person name="Belbahri L."/>
        </authorList>
    </citation>
    <scope>NUCLEOTIDE SEQUENCE [LARGE SCALE GENOMIC DNA]</scope>
    <source>
        <strain evidence="8 9">DSM 102817</strain>
    </source>
</reference>
<dbReference type="InterPro" id="IPR019264">
    <property type="entry name" value="DUF2179"/>
</dbReference>
<evidence type="ECO:0000256" key="6">
    <source>
        <dbReference type="SAM" id="Phobius"/>
    </source>
</evidence>
<keyword evidence="9" id="KW-1185">Reference proteome</keyword>
<keyword evidence="2" id="KW-1003">Cell membrane</keyword>
<feature type="transmembrane region" description="Helical" evidence="6">
    <location>
        <begin position="116"/>
        <end position="137"/>
    </location>
</feature>
<evidence type="ECO:0000313" key="8">
    <source>
        <dbReference type="EMBL" id="OYD09701.1"/>
    </source>
</evidence>
<dbReference type="InterPro" id="IPR015867">
    <property type="entry name" value="N-reg_PII/ATP_PRibTrfase_C"/>
</dbReference>
<evidence type="ECO:0000256" key="1">
    <source>
        <dbReference type="ARBA" id="ARBA00004651"/>
    </source>
</evidence>
<evidence type="ECO:0000256" key="5">
    <source>
        <dbReference type="ARBA" id="ARBA00023136"/>
    </source>
</evidence>
<keyword evidence="5 6" id="KW-0472">Membrane</keyword>
<evidence type="ECO:0000259" key="7">
    <source>
        <dbReference type="Pfam" id="PF10035"/>
    </source>
</evidence>
<dbReference type="AlphaFoldDB" id="A0A235BBN3"/>
<dbReference type="Gene3D" id="3.30.70.120">
    <property type="match status" value="1"/>
</dbReference>
<keyword evidence="4 6" id="KW-1133">Transmembrane helix</keyword>
<dbReference type="Proteomes" id="UP000215459">
    <property type="component" value="Unassembled WGS sequence"/>
</dbReference>
<comment type="subcellular location">
    <subcellularLocation>
        <location evidence="1">Cell membrane</location>
        <topology evidence="1">Multi-pass membrane protein</topology>
    </subcellularLocation>
</comment>
<organism evidence="8 9">
    <name type="scientific">Paludifilum halophilum</name>
    <dbReference type="NCBI Taxonomy" id="1642702"/>
    <lineage>
        <taxon>Bacteria</taxon>
        <taxon>Bacillati</taxon>
        <taxon>Bacillota</taxon>
        <taxon>Bacilli</taxon>
        <taxon>Bacillales</taxon>
        <taxon>Thermoactinomycetaceae</taxon>
        <taxon>Paludifilum</taxon>
    </lineage>
</organism>
<evidence type="ECO:0000256" key="3">
    <source>
        <dbReference type="ARBA" id="ARBA00022692"/>
    </source>
</evidence>
<dbReference type="EMBL" id="NOWF01000001">
    <property type="protein sequence ID" value="OYD09701.1"/>
    <property type="molecule type" value="Genomic_DNA"/>
</dbReference>
<name>A0A235BBN3_9BACL</name>